<sequence length="402" mass="45258">MFGIAVQGRGDPRHLCNQLAGLDSFSEANLVLGNEASRVDMDFRNVCASPAVMELEYALYSQTLPYLRACCLYRSKSSLLNITMEHMPTGYIGARQERLQTWPEILLFVKKRQEAIMLSPYTQRGILLLAETSVLSRKVKLVSQFAIGGQHPVFSSSIASRASLAKAIRNVIASSRGDKKLKAPPQSKNIQPLRRESSHPLTLLRVCKGRRPLREQVSEDGTRESSLRSNRQQPPRRFCCCWSISSRGSRRRRPSSTTHVTSTKDHPDIEAIHQKRETLLGLDSPWHRLELPEPLQLSISLDMSTIPLCIIDTAMTPSLTCRVSRTGGKIIRLHIKNQVPKQCKPVSRILHCTSARSRRVYSHWSLLSPLVALLDHLLLKDVQLAKLQTLNNSQLKRPNALL</sequence>
<feature type="compositionally biased region" description="Basic and acidic residues" evidence="1">
    <location>
        <begin position="214"/>
        <end position="226"/>
    </location>
</feature>
<keyword evidence="3" id="KW-1185">Reference proteome</keyword>
<proteinExistence type="predicted"/>
<comment type="caution">
    <text evidence="2">The sequence shown here is derived from an EMBL/GenBank/DDBJ whole genome shotgun (WGS) entry which is preliminary data.</text>
</comment>
<dbReference type="Proteomes" id="UP001159363">
    <property type="component" value="Chromosome X"/>
</dbReference>
<gene>
    <name evidence="2" type="ORF">PR048_011943</name>
</gene>
<reference evidence="2 3" key="1">
    <citation type="submission" date="2023-02" db="EMBL/GenBank/DDBJ databases">
        <title>LHISI_Scaffold_Assembly.</title>
        <authorList>
            <person name="Stuart O.P."/>
            <person name="Cleave R."/>
            <person name="Magrath M.J.L."/>
            <person name="Mikheyev A.S."/>
        </authorList>
    </citation>
    <scope>NUCLEOTIDE SEQUENCE [LARGE SCALE GENOMIC DNA]</scope>
    <source>
        <strain evidence="2">Daus_M_001</strain>
        <tissue evidence="2">Leg muscle</tissue>
    </source>
</reference>
<protein>
    <submittedName>
        <fullName evidence="2">Uncharacterized protein</fullName>
    </submittedName>
</protein>
<evidence type="ECO:0000313" key="2">
    <source>
        <dbReference type="EMBL" id="KAJ8885743.1"/>
    </source>
</evidence>
<evidence type="ECO:0000313" key="3">
    <source>
        <dbReference type="Proteomes" id="UP001159363"/>
    </source>
</evidence>
<feature type="region of interest" description="Disordered" evidence="1">
    <location>
        <begin position="214"/>
        <end position="233"/>
    </location>
</feature>
<organism evidence="2 3">
    <name type="scientific">Dryococelus australis</name>
    <dbReference type="NCBI Taxonomy" id="614101"/>
    <lineage>
        <taxon>Eukaryota</taxon>
        <taxon>Metazoa</taxon>
        <taxon>Ecdysozoa</taxon>
        <taxon>Arthropoda</taxon>
        <taxon>Hexapoda</taxon>
        <taxon>Insecta</taxon>
        <taxon>Pterygota</taxon>
        <taxon>Neoptera</taxon>
        <taxon>Polyneoptera</taxon>
        <taxon>Phasmatodea</taxon>
        <taxon>Verophasmatodea</taxon>
        <taxon>Anareolatae</taxon>
        <taxon>Phasmatidae</taxon>
        <taxon>Eurycanthinae</taxon>
        <taxon>Dryococelus</taxon>
    </lineage>
</organism>
<dbReference type="EMBL" id="JARBHB010000004">
    <property type="protein sequence ID" value="KAJ8885743.1"/>
    <property type="molecule type" value="Genomic_DNA"/>
</dbReference>
<name>A0ABQ9HP96_9NEOP</name>
<evidence type="ECO:0000256" key="1">
    <source>
        <dbReference type="SAM" id="MobiDB-lite"/>
    </source>
</evidence>
<feature type="region of interest" description="Disordered" evidence="1">
    <location>
        <begin position="176"/>
        <end position="195"/>
    </location>
</feature>
<accession>A0ABQ9HP96</accession>